<dbReference type="NCBIfam" id="TIGR00254">
    <property type="entry name" value="GGDEF"/>
    <property type="match status" value="1"/>
</dbReference>
<dbReference type="Gene3D" id="3.30.70.270">
    <property type="match status" value="1"/>
</dbReference>
<comment type="subcellular location">
    <subcellularLocation>
        <location evidence="1">Membrane</location>
    </subcellularLocation>
</comment>
<feature type="transmembrane region" description="Helical" evidence="5">
    <location>
        <begin position="254"/>
        <end position="274"/>
    </location>
</feature>
<evidence type="ECO:0000256" key="5">
    <source>
        <dbReference type="SAM" id="Phobius"/>
    </source>
</evidence>
<dbReference type="CDD" id="cd01949">
    <property type="entry name" value="GGDEF"/>
    <property type="match status" value="1"/>
</dbReference>
<reference evidence="8 9" key="1">
    <citation type="submission" date="2021-08" db="EMBL/GenBank/DDBJ databases">
        <title>Lysobacter sp. strain CJ11 Genome sequencing and assembly.</title>
        <authorList>
            <person name="Kim I."/>
        </authorList>
    </citation>
    <scope>NUCLEOTIDE SEQUENCE [LARGE SCALE GENOMIC DNA]</scope>
    <source>
        <strain evidence="8 9">CJ11</strain>
    </source>
</reference>
<dbReference type="SMART" id="SM00267">
    <property type="entry name" value="GGDEF"/>
    <property type="match status" value="1"/>
</dbReference>
<dbReference type="PANTHER" id="PTHR46663">
    <property type="entry name" value="DIGUANYLATE CYCLASE DGCT-RELATED"/>
    <property type="match status" value="1"/>
</dbReference>
<keyword evidence="3 5" id="KW-1133">Transmembrane helix</keyword>
<dbReference type="InterPro" id="IPR006189">
    <property type="entry name" value="CHASE_dom"/>
</dbReference>
<keyword evidence="4 5" id="KW-0472">Membrane</keyword>
<gene>
    <name evidence="8" type="ORF">H8L67_06040</name>
</gene>
<dbReference type="EMBL" id="CP080544">
    <property type="protein sequence ID" value="QYR52180.1"/>
    <property type="molecule type" value="Genomic_DNA"/>
</dbReference>
<name>A0ABX8WKM2_9GAMM</name>
<accession>A0ABX8WKM2</accession>
<keyword evidence="9" id="KW-1185">Reference proteome</keyword>
<evidence type="ECO:0000256" key="4">
    <source>
        <dbReference type="ARBA" id="ARBA00023136"/>
    </source>
</evidence>
<evidence type="ECO:0000259" key="7">
    <source>
        <dbReference type="PROSITE" id="PS50887"/>
    </source>
</evidence>
<evidence type="ECO:0000256" key="3">
    <source>
        <dbReference type="ARBA" id="ARBA00022989"/>
    </source>
</evidence>
<dbReference type="Pfam" id="PF03924">
    <property type="entry name" value="CHASE"/>
    <property type="match status" value="1"/>
</dbReference>
<dbReference type="Proteomes" id="UP000824755">
    <property type="component" value="Chromosome"/>
</dbReference>
<proteinExistence type="predicted"/>
<evidence type="ECO:0000256" key="2">
    <source>
        <dbReference type="ARBA" id="ARBA00022692"/>
    </source>
</evidence>
<dbReference type="PANTHER" id="PTHR46663:SF2">
    <property type="entry name" value="GGDEF DOMAIN-CONTAINING PROTEIN"/>
    <property type="match status" value="1"/>
</dbReference>
<dbReference type="PROSITE" id="PS50839">
    <property type="entry name" value="CHASE"/>
    <property type="match status" value="1"/>
</dbReference>
<dbReference type="RefSeq" id="WP_220378967.1">
    <property type="nucleotide sequence ID" value="NZ_CP080544.1"/>
</dbReference>
<feature type="domain" description="GGDEF" evidence="7">
    <location>
        <begin position="315"/>
        <end position="445"/>
    </location>
</feature>
<organism evidence="8 9">
    <name type="scientific">Lysobacter soyae</name>
    <dbReference type="NCBI Taxonomy" id="2764185"/>
    <lineage>
        <taxon>Bacteria</taxon>
        <taxon>Pseudomonadati</taxon>
        <taxon>Pseudomonadota</taxon>
        <taxon>Gammaproteobacteria</taxon>
        <taxon>Lysobacterales</taxon>
        <taxon>Lysobacteraceae</taxon>
        <taxon>Lysobacter</taxon>
    </lineage>
</organism>
<dbReference type="SUPFAM" id="SSF55073">
    <property type="entry name" value="Nucleotide cyclase"/>
    <property type="match status" value="1"/>
</dbReference>
<keyword evidence="2 5" id="KW-0812">Transmembrane</keyword>
<dbReference type="InterPro" id="IPR052163">
    <property type="entry name" value="DGC-Regulatory_Protein"/>
</dbReference>
<sequence length="445" mass="48972">MGSKLFVLCVTVLTFFLVFGLGQLMAAAMHGAGESKRELDTMANASSARALIERELNSITSVQNGLAGYLAVRHAELDGKEIEDLLGVLKKSAPHIRNIGIAEGYVMRYMYPMAGNEQALGLDYRTQPEQWPVIQQIVATGSPALVGPVHLVQGGSGLIYRAPLNVGDRYWGLISAVIDMESLFNGVTETARIDHFKFAIRSRSVMGLESKPITGDNTLFTHPEAVILDLDIPGGEWQLAVERQSPGATLFERMTRLISVVLGVLVSGILYLLLRHRGELARLVRYDALTGLPNRRFLEERHALVNARLKRGNLFPCALLFVDLDDFKEVNDHHGHRSGDTVLQAIANRMRRITRADDIVVRWGGDEFVALVEGIKPEDLDAFVDRLHEVVEEPLLLGEHNVQVGASIGVAIYPPNGATLEELLKIADGHMYDEKAQRKGEASSS</sequence>
<dbReference type="InterPro" id="IPR029787">
    <property type="entry name" value="Nucleotide_cyclase"/>
</dbReference>
<protein>
    <submittedName>
        <fullName evidence="8">Sensor domain-containing diguanylate cyclase</fullName>
    </submittedName>
</protein>
<evidence type="ECO:0000313" key="8">
    <source>
        <dbReference type="EMBL" id="QYR52180.1"/>
    </source>
</evidence>
<dbReference type="Gene3D" id="3.30.450.350">
    <property type="entry name" value="CHASE domain"/>
    <property type="match status" value="1"/>
</dbReference>
<dbReference type="InterPro" id="IPR042240">
    <property type="entry name" value="CHASE_sf"/>
</dbReference>
<dbReference type="InterPro" id="IPR043128">
    <property type="entry name" value="Rev_trsase/Diguanyl_cyclase"/>
</dbReference>
<evidence type="ECO:0000313" key="9">
    <source>
        <dbReference type="Proteomes" id="UP000824755"/>
    </source>
</evidence>
<dbReference type="SMART" id="SM01079">
    <property type="entry name" value="CHASE"/>
    <property type="match status" value="1"/>
</dbReference>
<evidence type="ECO:0000256" key="1">
    <source>
        <dbReference type="ARBA" id="ARBA00004370"/>
    </source>
</evidence>
<evidence type="ECO:0000259" key="6">
    <source>
        <dbReference type="PROSITE" id="PS50839"/>
    </source>
</evidence>
<dbReference type="Pfam" id="PF00990">
    <property type="entry name" value="GGDEF"/>
    <property type="match status" value="1"/>
</dbReference>
<feature type="domain" description="CHASE" evidence="6">
    <location>
        <begin position="105"/>
        <end position="189"/>
    </location>
</feature>
<dbReference type="InterPro" id="IPR000160">
    <property type="entry name" value="GGDEF_dom"/>
</dbReference>
<dbReference type="PROSITE" id="PS50887">
    <property type="entry name" value="GGDEF"/>
    <property type="match status" value="1"/>
</dbReference>